<proteinExistence type="predicted"/>
<reference evidence="2" key="1">
    <citation type="submission" date="2021-10" db="EMBL/GenBank/DDBJ databases">
        <title>Tropical sea cucumber genome reveals ecological adaptation and Cuvierian tubules defense mechanism.</title>
        <authorList>
            <person name="Chen T."/>
        </authorList>
    </citation>
    <scope>NUCLEOTIDE SEQUENCE</scope>
    <source>
        <strain evidence="2">Nanhai2018</strain>
        <tissue evidence="2">Muscle</tissue>
    </source>
</reference>
<dbReference type="AlphaFoldDB" id="A0A9Q0YCH6"/>
<evidence type="ECO:0000256" key="1">
    <source>
        <dbReference type="SAM" id="Phobius"/>
    </source>
</evidence>
<keyword evidence="1" id="KW-0472">Membrane</keyword>
<dbReference type="Proteomes" id="UP001152320">
    <property type="component" value="Unassembled WGS sequence"/>
</dbReference>
<sequence length="96" mass="10832">MVHSSGRENLRKQKPSYAIFQVLGALTVKFLAVQYAFLKHSKIFRNKLASVTSTNGVLRIPPPILLGNRTKYENLLSTCVAFFSRLLSTIEPLYAF</sequence>
<comment type="caution">
    <text evidence="2">The sequence shown here is derived from an EMBL/GenBank/DDBJ whole genome shotgun (WGS) entry which is preliminary data.</text>
</comment>
<dbReference type="EMBL" id="JAIZAY010002156">
    <property type="protein sequence ID" value="KAJ8017397.1"/>
    <property type="molecule type" value="Genomic_DNA"/>
</dbReference>
<protein>
    <submittedName>
        <fullName evidence="2">Uncharacterized protein</fullName>
    </submittedName>
</protein>
<gene>
    <name evidence="2" type="ORF">HOLleu_45231</name>
</gene>
<keyword evidence="1" id="KW-1133">Transmembrane helix</keyword>
<organism evidence="2 3">
    <name type="scientific">Holothuria leucospilota</name>
    <name type="common">Black long sea cucumber</name>
    <name type="synonym">Mertensiothuria leucospilota</name>
    <dbReference type="NCBI Taxonomy" id="206669"/>
    <lineage>
        <taxon>Eukaryota</taxon>
        <taxon>Metazoa</taxon>
        <taxon>Echinodermata</taxon>
        <taxon>Eleutherozoa</taxon>
        <taxon>Echinozoa</taxon>
        <taxon>Holothuroidea</taxon>
        <taxon>Aspidochirotacea</taxon>
        <taxon>Aspidochirotida</taxon>
        <taxon>Holothuriidae</taxon>
        <taxon>Holothuria</taxon>
    </lineage>
</organism>
<name>A0A9Q0YCH6_HOLLE</name>
<keyword evidence="1" id="KW-0812">Transmembrane</keyword>
<accession>A0A9Q0YCH6</accession>
<keyword evidence="3" id="KW-1185">Reference proteome</keyword>
<feature type="transmembrane region" description="Helical" evidence="1">
    <location>
        <begin position="17"/>
        <end position="38"/>
    </location>
</feature>
<evidence type="ECO:0000313" key="2">
    <source>
        <dbReference type="EMBL" id="KAJ8017397.1"/>
    </source>
</evidence>
<evidence type="ECO:0000313" key="3">
    <source>
        <dbReference type="Proteomes" id="UP001152320"/>
    </source>
</evidence>